<proteinExistence type="predicted"/>
<evidence type="ECO:0000313" key="2">
    <source>
        <dbReference type="EMBL" id="HCT58489.1"/>
    </source>
</evidence>
<organism evidence="2 3">
    <name type="scientific">Gemmatimonas aurantiaca</name>
    <dbReference type="NCBI Taxonomy" id="173480"/>
    <lineage>
        <taxon>Bacteria</taxon>
        <taxon>Pseudomonadati</taxon>
        <taxon>Gemmatimonadota</taxon>
        <taxon>Gemmatimonadia</taxon>
        <taxon>Gemmatimonadales</taxon>
        <taxon>Gemmatimonadaceae</taxon>
        <taxon>Gemmatimonas</taxon>
    </lineage>
</organism>
<protein>
    <recommendedName>
        <fullName evidence="4">Outer membrane protein beta-barrel domain-containing protein</fullName>
    </recommendedName>
</protein>
<accession>A0A3D4VBI1</accession>
<evidence type="ECO:0008006" key="4">
    <source>
        <dbReference type="Google" id="ProtNLM"/>
    </source>
</evidence>
<name>A0A3D4VBI1_9BACT</name>
<gene>
    <name evidence="2" type="ORF">DGD08_14890</name>
</gene>
<feature type="signal peptide" evidence="1">
    <location>
        <begin position="1"/>
        <end position="30"/>
    </location>
</feature>
<comment type="caution">
    <text evidence="2">The sequence shown here is derived from an EMBL/GenBank/DDBJ whole genome shotgun (WGS) entry which is preliminary data.</text>
</comment>
<sequence>MRASSFRFALFARASVLAALSAAVPAVASAQVGHQPTTSPYEDFKIGQTLTIMAGWLAIKRDPADVAVKSSVMGSLRYDLGIGGPVSLYGRYLMAPSERKVLVPNNPRATRVLGMESTTSHVMDMGLDVSLTGRKTWHHLMPSLNVGGGLVSNFASADTGAYRFGTKFALTYGASLRYLPRKGPQIRVDVGRFMWKYQYPDRYFVKASDTTSVLTDTRQRSAWRTNWGVSAGVSVPIFR</sequence>
<keyword evidence="1" id="KW-0732">Signal</keyword>
<evidence type="ECO:0000256" key="1">
    <source>
        <dbReference type="SAM" id="SignalP"/>
    </source>
</evidence>
<reference evidence="2 3" key="1">
    <citation type="journal article" date="2018" name="Nat. Biotechnol.">
        <title>A standardized bacterial taxonomy based on genome phylogeny substantially revises the tree of life.</title>
        <authorList>
            <person name="Parks D.H."/>
            <person name="Chuvochina M."/>
            <person name="Waite D.W."/>
            <person name="Rinke C."/>
            <person name="Skarshewski A."/>
            <person name="Chaumeil P.A."/>
            <person name="Hugenholtz P."/>
        </authorList>
    </citation>
    <scope>NUCLEOTIDE SEQUENCE [LARGE SCALE GENOMIC DNA]</scope>
    <source>
        <strain evidence="2">UBA8844</strain>
    </source>
</reference>
<dbReference type="AlphaFoldDB" id="A0A3D4VBI1"/>
<feature type="chain" id="PRO_5017669774" description="Outer membrane protein beta-barrel domain-containing protein" evidence="1">
    <location>
        <begin position="31"/>
        <end position="239"/>
    </location>
</feature>
<dbReference type="EMBL" id="DPIY01000010">
    <property type="protein sequence ID" value="HCT58489.1"/>
    <property type="molecule type" value="Genomic_DNA"/>
</dbReference>
<evidence type="ECO:0000313" key="3">
    <source>
        <dbReference type="Proteomes" id="UP000264071"/>
    </source>
</evidence>
<dbReference type="Proteomes" id="UP000264071">
    <property type="component" value="Unassembled WGS sequence"/>
</dbReference>